<accession>A0A5N4AG67</accession>
<sequence length="791" mass="89559">MSGPGYATPLDAMTKGPREKILYVVCVQPNSTEGKHDLLATVDVDPKSPTYCKIIHRTYTRYPNDELHHTGWNVCSSCHNVKGCHHSLKRDKLIMPSLTSKRIYVVDTGKNERAPEIHKVIEPSELSALDLSYPHTTHCLPSGEIMISTMGDNQENGKGEFVLIDAKTYKVKGTWTDGKTASFGYDYWYQPFHDVLIASEWTSPKVFKRGFSFDDVATDDIYGKSINVYSWKTRQLKQVIDLGRDGFAPLETRFLHNPRESQGYVGCAVTANVFRFYKKDDGTWDTHKVISVPPKKVSGWVGENMPGLMTDIIISLDDKYLYFSNWLHGDVRQYDITDRKNPKLTGQVFLGGSILSDSKITVVEDQELSSQPDPVFIKGKRLYGSPQMLQLSLDGTRLYVTSSLFSAWDRQFYPDMIEKGGFMAKLDVDVKNGGMSLDKDFLVEFNGEPDGPLLPHEMRYPGGDVTSDIWLVDECPGYPTALDAMKGPREEILYVTCVQPQNKNSKHDLLATIDVDPNSPTYCKIIHRTYTHHANDELHHFGWNTCSSCYKTKGCQGSIPKRDKLILPSMNSKRIYVVDTGKDPRRPEICETIEPFQLSALDLSYPHNTHCLPSGEIMISTLGDNEENGKGDFVILEGLTFEVKGAWTRGMTAKFGYDFWYQPLHDVMIASEWTAPKVFRRGFCFQDVVDDSVYGRCLNVYSWKKRELTQVIDLGRDGFAPLEIKFLHNPRESQGYVACAVNANVFRFYKRDDGTWDAQKVISVAPKRVSGWTAEYMPGLMTDIVISLDDR</sequence>
<dbReference type="AlphaFoldDB" id="A0A5N4AG67"/>
<gene>
    <name evidence="3" type="ORF">PPYR_10365</name>
</gene>
<evidence type="ECO:0008006" key="5">
    <source>
        <dbReference type="Google" id="ProtNLM"/>
    </source>
</evidence>
<proteinExistence type="inferred from homology"/>
<organism evidence="3 4">
    <name type="scientific">Photinus pyralis</name>
    <name type="common">Common eastern firefly</name>
    <name type="synonym">Lampyris pyralis</name>
    <dbReference type="NCBI Taxonomy" id="7054"/>
    <lineage>
        <taxon>Eukaryota</taxon>
        <taxon>Metazoa</taxon>
        <taxon>Ecdysozoa</taxon>
        <taxon>Arthropoda</taxon>
        <taxon>Hexapoda</taxon>
        <taxon>Insecta</taxon>
        <taxon>Pterygota</taxon>
        <taxon>Neoptera</taxon>
        <taxon>Endopterygota</taxon>
        <taxon>Coleoptera</taxon>
        <taxon>Polyphaga</taxon>
        <taxon>Elateriformia</taxon>
        <taxon>Elateroidea</taxon>
        <taxon>Lampyridae</taxon>
        <taxon>Lampyrinae</taxon>
        <taxon>Photinus</taxon>
    </lineage>
</organism>
<evidence type="ECO:0000313" key="4">
    <source>
        <dbReference type="Proteomes" id="UP000327044"/>
    </source>
</evidence>
<dbReference type="InParanoid" id="A0A5N4AG67"/>
<name>A0A5N4AG67_PHOPY</name>
<evidence type="ECO:0000256" key="1">
    <source>
        <dbReference type="ARBA" id="ARBA00005606"/>
    </source>
</evidence>
<dbReference type="PANTHER" id="PTHR23300:SF0">
    <property type="entry name" value="METHANETHIOL OXIDASE"/>
    <property type="match status" value="1"/>
</dbReference>
<dbReference type="SUPFAM" id="SSF75011">
    <property type="entry name" value="3-carboxy-cis,cis-mucoante lactonizing enzyme"/>
    <property type="match status" value="2"/>
</dbReference>
<dbReference type="Proteomes" id="UP000327044">
    <property type="component" value="Unassembled WGS sequence"/>
</dbReference>
<keyword evidence="2" id="KW-0711">Selenium</keyword>
<evidence type="ECO:0000256" key="2">
    <source>
        <dbReference type="ARBA" id="ARBA00023266"/>
    </source>
</evidence>
<evidence type="ECO:0000313" key="3">
    <source>
        <dbReference type="EMBL" id="KAB0796304.1"/>
    </source>
</evidence>
<dbReference type="FunCoup" id="A0A5N4AG67">
    <property type="interactions" value="590"/>
</dbReference>
<dbReference type="GO" id="GO:0008430">
    <property type="term" value="F:selenium binding"/>
    <property type="evidence" value="ECO:0007669"/>
    <property type="project" value="InterPro"/>
</dbReference>
<dbReference type="InterPro" id="IPR008826">
    <property type="entry name" value="Se-bd"/>
</dbReference>
<comment type="caution">
    <text evidence="3">The sequence shown here is derived from an EMBL/GenBank/DDBJ whole genome shotgun (WGS) entry which is preliminary data.</text>
</comment>
<dbReference type="PANTHER" id="PTHR23300">
    <property type="entry name" value="METHANETHIOL OXIDASE"/>
    <property type="match status" value="1"/>
</dbReference>
<dbReference type="Pfam" id="PF05694">
    <property type="entry name" value="SBP56"/>
    <property type="match status" value="2"/>
</dbReference>
<keyword evidence="4" id="KW-1185">Reference proteome</keyword>
<comment type="similarity">
    <text evidence="1">Belongs to the selenium-binding protein family.</text>
</comment>
<dbReference type="EMBL" id="VVIM01000007">
    <property type="protein sequence ID" value="KAB0796304.1"/>
    <property type="molecule type" value="Genomic_DNA"/>
</dbReference>
<protein>
    <recommendedName>
        <fullName evidence="5">Methanethiol oxidase</fullName>
    </recommendedName>
</protein>
<reference evidence="3 4" key="1">
    <citation type="journal article" date="2018" name="Elife">
        <title>Firefly genomes illuminate parallel origins of bioluminescence in beetles.</title>
        <authorList>
            <person name="Fallon T.R."/>
            <person name="Lower S.E."/>
            <person name="Chang C.H."/>
            <person name="Bessho-Uehara M."/>
            <person name="Martin G.J."/>
            <person name="Bewick A.J."/>
            <person name="Behringer M."/>
            <person name="Debat H.J."/>
            <person name="Wong I."/>
            <person name="Day J.C."/>
            <person name="Suvorov A."/>
            <person name="Silva C.J."/>
            <person name="Stanger-Hall K.F."/>
            <person name="Hall D.W."/>
            <person name="Schmitz R.J."/>
            <person name="Nelson D.R."/>
            <person name="Lewis S.M."/>
            <person name="Shigenobu S."/>
            <person name="Bybee S.M."/>
            <person name="Larracuente A.M."/>
            <person name="Oba Y."/>
            <person name="Weng J.K."/>
        </authorList>
    </citation>
    <scope>NUCLEOTIDE SEQUENCE [LARGE SCALE GENOMIC DNA]</scope>
    <source>
        <strain evidence="3">1611_PpyrPB1</strain>
        <tissue evidence="3">Whole body</tissue>
    </source>
</reference>